<proteinExistence type="predicted"/>
<protein>
    <submittedName>
        <fullName evidence="1">SnoaL-like domain-containing protein</fullName>
    </submittedName>
</protein>
<sequence>METLQINLDHLKKEHWSNVELENATIVVDFIQNIMNNHDFDYVRKTYGGNPYKQHNQSMTDGLDGVLDVVSDFAKQYPDYQYDVKHIYVDGDHVTVHSHATNNKKHRGNPKKGLNIIDVWKVQNGKIVEHWDAVQPINGFLRFLFWMIGGKFRNANTYF</sequence>
<dbReference type="Gene3D" id="3.10.450.50">
    <property type="match status" value="1"/>
</dbReference>
<reference evidence="1 2" key="1">
    <citation type="submission" date="2020-04" db="EMBL/GenBank/DDBJ databases">
        <title>Flammeovirga sp. SR4, a novel species isolated from seawater.</title>
        <authorList>
            <person name="Wang X."/>
        </authorList>
    </citation>
    <scope>NUCLEOTIDE SEQUENCE [LARGE SCALE GENOMIC DNA]</scope>
    <source>
        <strain evidence="1 2">SR4</strain>
    </source>
</reference>
<dbReference type="GO" id="GO:0030638">
    <property type="term" value="P:polyketide metabolic process"/>
    <property type="evidence" value="ECO:0007669"/>
    <property type="project" value="InterPro"/>
</dbReference>
<gene>
    <name evidence="1" type="ORF">HGP29_22895</name>
</gene>
<dbReference type="InterPro" id="IPR032710">
    <property type="entry name" value="NTF2-like_dom_sf"/>
</dbReference>
<evidence type="ECO:0000313" key="1">
    <source>
        <dbReference type="EMBL" id="NLR94068.1"/>
    </source>
</evidence>
<name>A0A7X8XYF5_9BACT</name>
<accession>A0A7X8XYF5</accession>
<dbReference type="RefSeq" id="WP_168884779.1">
    <property type="nucleotide sequence ID" value="NZ_JABAIL010000009.1"/>
</dbReference>
<keyword evidence="2" id="KW-1185">Reference proteome</keyword>
<dbReference type="EMBL" id="JABAIL010000009">
    <property type="protein sequence ID" value="NLR94068.1"/>
    <property type="molecule type" value="Genomic_DNA"/>
</dbReference>
<dbReference type="Pfam" id="PF07366">
    <property type="entry name" value="SnoaL"/>
    <property type="match status" value="1"/>
</dbReference>
<organism evidence="1 2">
    <name type="scientific">Flammeovirga agarivorans</name>
    <dbReference type="NCBI Taxonomy" id="2726742"/>
    <lineage>
        <taxon>Bacteria</taxon>
        <taxon>Pseudomonadati</taxon>
        <taxon>Bacteroidota</taxon>
        <taxon>Cytophagia</taxon>
        <taxon>Cytophagales</taxon>
        <taxon>Flammeovirgaceae</taxon>
        <taxon>Flammeovirga</taxon>
    </lineage>
</organism>
<dbReference type="Proteomes" id="UP000585050">
    <property type="component" value="Unassembled WGS sequence"/>
</dbReference>
<comment type="caution">
    <text evidence="1">The sequence shown here is derived from an EMBL/GenBank/DDBJ whole genome shotgun (WGS) entry which is preliminary data.</text>
</comment>
<dbReference type="InterPro" id="IPR009959">
    <property type="entry name" value="Cyclase_SnoaL-like"/>
</dbReference>
<dbReference type="SUPFAM" id="SSF54427">
    <property type="entry name" value="NTF2-like"/>
    <property type="match status" value="1"/>
</dbReference>
<evidence type="ECO:0000313" key="2">
    <source>
        <dbReference type="Proteomes" id="UP000585050"/>
    </source>
</evidence>
<dbReference type="AlphaFoldDB" id="A0A7X8XYF5"/>